<keyword evidence="4" id="KW-0648">Protein biosynthesis</keyword>
<keyword evidence="2" id="KW-0547">Nucleotide-binding</keyword>
<dbReference type="InterPro" id="IPR002300">
    <property type="entry name" value="aa-tRNA-synth_Ia"/>
</dbReference>
<keyword evidence="8" id="KW-1185">Reference proteome</keyword>
<feature type="domain" description="Aminoacyl-tRNA synthetase class Ia" evidence="6">
    <location>
        <begin position="7"/>
        <end position="105"/>
    </location>
</feature>
<keyword evidence="1" id="KW-0436">Ligase</keyword>
<sequence>MCMSLLQNCKVHYIPGWDCHGLPIELKVLQSLDQDARNGLTPIKLRAKSAKFAKATVKAQMASFKRFGVWEDWDHPYLTLDPEYEAAQIEVFGQMVFKRYIYRRIQSNPKPNITGCPW</sequence>
<name>A0A9R1V293_LACSA</name>
<comment type="caution">
    <text evidence="7">The sequence shown here is derived from an EMBL/GenBank/DDBJ whole genome shotgun (WGS) entry which is preliminary data.</text>
</comment>
<keyword evidence="5" id="KW-0030">Aminoacyl-tRNA synthetase</keyword>
<evidence type="ECO:0000259" key="6">
    <source>
        <dbReference type="Pfam" id="PF00133"/>
    </source>
</evidence>
<dbReference type="Gene3D" id="3.40.50.620">
    <property type="entry name" value="HUPs"/>
    <property type="match status" value="1"/>
</dbReference>
<dbReference type="Proteomes" id="UP000235145">
    <property type="component" value="Unassembled WGS sequence"/>
</dbReference>
<evidence type="ECO:0000256" key="2">
    <source>
        <dbReference type="ARBA" id="ARBA00022741"/>
    </source>
</evidence>
<evidence type="ECO:0000313" key="7">
    <source>
        <dbReference type="EMBL" id="KAJ0196931.1"/>
    </source>
</evidence>
<accession>A0A9R1V293</accession>
<dbReference type="SUPFAM" id="SSF52374">
    <property type="entry name" value="Nucleotidylyl transferase"/>
    <property type="match status" value="1"/>
</dbReference>
<reference evidence="7 8" key="1">
    <citation type="journal article" date="2017" name="Nat. Commun.">
        <title>Genome assembly with in vitro proximity ligation data and whole-genome triplication in lettuce.</title>
        <authorList>
            <person name="Reyes-Chin-Wo S."/>
            <person name="Wang Z."/>
            <person name="Yang X."/>
            <person name="Kozik A."/>
            <person name="Arikit S."/>
            <person name="Song C."/>
            <person name="Xia L."/>
            <person name="Froenicke L."/>
            <person name="Lavelle D.O."/>
            <person name="Truco M.J."/>
            <person name="Xia R."/>
            <person name="Zhu S."/>
            <person name="Xu C."/>
            <person name="Xu H."/>
            <person name="Xu X."/>
            <person name="Cox K."/>
            <person name="Korf I."/>
            <person name="Meyers B.C."/>
            <person name="Michelmore R.W."/>
        </authorList>
    </citation>
    <scope>NUCLEOTIDE SEQUENCE [LARGE SCALE GENOMIC DNA]</scope>
    <source>
        <strain evidence="8">cv. Salinas</strain>
        <tissue evidence="7">Seedlings</tissue>
    </source>
</reference>
<dbReference type="InterPro" id="IPR050081">
    <property type="entry name" value="Ile-tRNA_ligase"/>
</dbReference>
<evidence type="ECO:0000256" key="5">
    <source>
        <dbReference type="ARBA" id="ARBA00023146"/>
    </source>
</evidence>
<evidence type="ECO:0000313" key="8">
    <source>
        <dbReference type="Proteomes" id="UP000235145"/>
    </source>
</evidence>
<dbReference type="PANTHER" id="PTHR42765:SF1">
    <property type="entry name" value="ISOLEUCINE--TRNA LIGASE, MITOCHONDRIAL"/>
    <property type="match status" value="1"/>
</dbReference>
<evidence type="ECO:0000256" key="1">
    <source>
        <dbReference type="ARBA" id="ARBA00022598"/>
    </source>
</evidence>
<dbReference type="PANTHER" id="PTHR42765">
    <property type="entry name" value="SOLEUCYL-TRNA SYNTHETASE"/>
    <property type="match status" value="1"/>
</dbReference>
<dbReference type="EMBL" id="NBSK02000007">
    <property type="protein sequence ID" value="KAJ0196931.1"/>
    <property type="molecule type" value="Genomic_DNA"/>
</dbReference>
<dbReference type="GO" id="GO:0004812">
    <property type="term" value="F:aminoacyl-tRNA ligase activity"/>
    <property type="evidence" value="ECO:0007669"/>
    <property type="project" value="UniProtKB-KW"/>
</dbReference>
<evidence type="ECO:0000256" key="3">
    <source>
        <dbReference type="ARBA" id="ARBA00022840"/>
    </source>
</evidence>
<gene>
    <name evidence="7" type="ORF">LSAT_V11C700363580</name>
</gene>
<evidence type="ECO:0000256" key="4">
    <source>
        <dbReference type="ARBA" id="ARBA00022917"/>
    </source>
</evidence>
<proteinExistence type="predicted"/>
<dbReference type="GO" id="GO:0005524">
    <property type="term" value="F:ATP binding"/>
    <property type="evidence" value="ECO:0007669"/>
    <property type="project" value="UniProtKB-KW"/>
</dbReference>
<dbReference type="AlphaFoldDB" id="A0A9R1V293"/>
<keyword evidence="3" id="KW-0067">ATP-binding</keyword>
<organism evidence="7 8">
    <name type="scientific">Lactuca sativa</name>
    <name type="common">Garden lettuce</name>
    <dbReference type="NCBI Taxonomy" id="4236"/>
    <lineage>
        <taxon>Eukaryota</taxon>
        <taxon>Viridiplantae</taxon>
        <taxon>Streptophyta</taxon>
        <taxon>Embryophyta</taxon>
        <taxon>Tracheophyta</taxon>
        <taxon>Spermatophyta</taxon>
        <taxon>Magnoliopsida</taxon>
        <taxon>eudicotyledons</taxon>
        <taxon>Gunneridae</taxon>
        <taxon>Pentapetalae</taxon>
        <taxon>asterids</taxon>
        <taxon>campanulids</taxon>
        <taxon>Asterales</taxon>
        <taxon>Asteraceae</taxon>
        <taxon>Cichorioideae</taxon>
        <taxon>Cichorieae</taxon>
        <taxon>Lactucinae</taxon>
        <taxon>Lactuca</taxon>
    </lineage>
</organism>
<dbReference type="InterPro" id="IPR014729">
    <property type="entry name" value="Rossmann-like_a/b/a_fold"/>
</dbReference>
<dbReference type="GO" id="GO:0006418">
    <property type="term" value="P:tRNA aminoacylation for protein translation"/>
    <property type="evidence" value="ECO:0007669"/>
    <property type="project" value="InterPro"/>
</dbReference>
<dbReference type="Pfam" id="PF00133">
    <property type="entry name" value="tRNA-synt_1"/>
    <property type="match status" value="1"/>
</dbReference>
<protein>
    <recommendedName>
        <fullName evidence="6">Aminoacyl-tRNA synthetase class Ia domain-containing protein</fullName>
    </recommendedName>
</protein>